<gene>
    <name evidence="2" type="ORF">LSTR_LSTR006669</name>
</gene>
<evidence type="ECO:0000313" key="2">
    <source>
        <dbReference type="EMBL" id="RZF42076.1"/>
    </source>
</evidence>
<comment type="caution">
    <text evidence="2">The sequence shown here is derived from an EMBL/GenBank/DDBJ whole genome shotgun (WGS) entry which is preliminary data.</text>
</comment>
<reference evidence="2 3" key="1">
    <citation type="journal article" date="2017" name="Gigascience">
        <title>Genome sequence of the small brown planthopper, Laodelphax striatellus.</title>
        <authorList>
            <person name="Zhu J."/>
            <person name="Jiang F."/>
            <person name="Wang X."/>
            <person name="Yang P."/>
            <person name="Bao Y."/>
            <person name="Zhao W."/>
            <person name="Wang W."/>
            <person name="Lu H."/>
            <person name="Wang Q."/>
            <person name="Cui N."/>
            <person name="Li J."/>
            <person name="Chen X."/>
            <person name="Luo L."/>
            <person name="Yu J."/>
            <person name="Kang L."/>
            <person name="Cui F."/>
        </authorList>
    </citation>
    <scope>NUCLEOTIDE SEQUENCE [LARGE SCALE GENOMIC DNA]</scope>
    <source>
        <strain evidence="2">Lst14</strain>
    </source>
</reference>
<dbReference type="AlphaFoldDB" id="A0A482X8N6"/>
<proteinExistence type="predicted"/>
<organism evidence="2 3">
    <name type="scientific">Laodelphax striatellus</name>
    <name type="common">Small brown planthopper</name>
    <name type="synonym">Delphax striatella</name>
    <dbReference type="NCBI Taxonomy" id="195883"/>
    <lineage>
        <taxon>Eukaryota</taxon>
        <taxon>Metazoa</taxon>
        <taxon>Ecdysozoa</taxon>
        <taxon>Arthropoda</taxon>
        <taxon>Hexapoda</taxon>
        <taxon>Insecta</taxon>
        <taxon>Pterygota</taxon>
        <taxon>Neoptera</taxon>
        <taxon>Paraneoptera</taxon>
        <taxon>Hemiptera</taxon>
        <taxon>Auchenorrhyncha</taxon>
        <taxon>Fulgoroidea</taxon>
        <taxon>Delphacidae</taxon>
        <taxon>Criomorphinae</taxon>
        <taxon>Laodelphax</taxon>
    </lineage>
</organism>
<keyword evidence="3" id="KW-1185">Reference proteome</keyword>
<dbReference type="InParanoid" id="A0A482X8N6"/>
<accession>A0A482X8N6</accession>
<protein>
    <submittedName>
        <fullName evidence="2">Uncharacterized protein</fullName>
    </submittedName>
</protein>
<dbReference type="EMBL" id="QKKF02015641">
    <property type="protein sequence ID" value="RZF42076.1"/>
    <property type="molecule type" value="Genomic_DNA"/>
</dbReference>
<sequence>MATSHQLEHTETAGGRECEFSKHRCIDLHRRIWYQLRDLVLTLPAREKAGRQCIQRRRILHQLWEVQARGKLTAKAPVVTVSPAGQTGDSLPEVAEDTGRSAAFVSARPKRCTEG</sequence>
<name>A0A482X8N6_LAOST</name>
<feature type="region of interest" description="Disordered" evidence="1">
    <location>
        <begin position="83"/>
        <end position="115"/>
    </location>
</feature>
<evidence type="ECO:0000256" key="1">
    <source>
        <dbReference type="SAM" id="MobiDB-lite"/>
    </source>
</evidence>
<dbReference type="Proteomes" id="UP000291343">
    <property type="component" value="Unassembled WGS sequence"/>
</dbReference>
<evidence type="ECO:0000313" key="3">
    <source>
        <dbReference type="Proteomes" id="UP000291343"/>
    </source>
</evidence>